<evidence type="ECO:0000313" key="2">
    <source>
        <dbReference type="Proteomes" id="UP000076408"/>
    </source>
</evidence>
<accession>A0A182YMC8</accession>
<dbReference type="VEuPathDB" id="VectorBase:ASTEI20_041878"/>
<dbReference type="AlphaFoldDB" id="A0A182YMC8"/>
<name>A0A182YMC8_ANOST</name>
<sequence>MGMWRATIVLLIPLLCGLSNASPDLGLDISIDYVTQNNPNVLSSANMVGSATSDLQGAIGGYQIARLNGSTSLIVSGEALVSLVGNITLNVNDVLRNISIVASNRQTAPSCMFGSMNATIDRAFVALDQAGALITRIQTSTSSQNSGALTSWMMMIQTAMTDISTYLDTLYKEVSAVMAAGPLSASTVSANIKPATLFNLAGAISVVTTAEKGLTTTVRSIRSAFEQAANILNSYSNDLTNALTSVNNTQRDYYNQVVSRISSYQGKVSWEAGWGVNDIVNTLSRVNPFMQDSTTRTTALQLNTSITTTTTAIRTNANIWSTSLQTQMTLLFTGAEAFVQSNVKALVPVFDSSLFKLAATMSSGGTFSSNCNSRYGGAITNLENNMRDGLQRCYNDYANTGYTDSFISEYNMVIREQTRSIANRINFCLNLGSTSSNSVIKAGISKCLSEEQLKKLPFSYGGIVSFVQAEPQPQLLSGLTSIVGSAINGVSTLLNGLAAGFAAGTSGSLSASGSLTGGITIGGVTLGGTGSFNSNLPILNLINNVVSSTLNALNTAVTNLGTTAGTVLTNTLTTITNTLNGLLGGVSTSLGTIGSGLSGAPTTANGQIVINALTNVATAVNSAVNAASSVFGNSTVAATLGNLTSSLNTDLATAIQAINNATANPGTATTLLGALGPNGINTIATVLGDAANILYTTANIPLQLTAAANVNATLAANAGVPYTAAGIAAVNATVNAALTNANNVLNAALGSFNSLIANVQPATNAALAQASTTINNALTALNRVFNLFAGSTKASVTTAAQLGYRNLTDLVLTLQESLAVLNTVTLNAVVTANASIAANASAVIGPIISNLGSTNATVVACSQTYLPLAVRTNVYYTTALGSCVVEATTVADILVGNTIAVVNSAASRISTSTAGVTACISAIFPTTLCTSATVPNAPAYITNVALDVAQIKTGEVIDVANTANSVATCTANTANAAAADFAAIASAYNQCIGA</sequence>
<reference evidence="1" key="2">
    <citation type="submission" date="2020-05" db="UniProtKB">
        <authorList>
            <consortium name="EnsemblMetazoa"/>
        </authorList>
    </citation>
    <scope>IDENTIFICATION</scope>
    <source>
        <strain evidence="1">Indian</strain>
    </source>
</reference>
<organism evidence="1 2">
    <name type="scientific">Anopheles stephensi</name>
    <name type="common">Indo-Pakistan malaria mosquito</name>
    <dbReference type="NCBI Taxonomy" id="30069"/>
    <lineage>
        <taxon>Eukaryota</taxon>
        <taxon>Metazoa</taxon>
        <taxon>Ecdysozoa</taxon>
        <taxon>Arthropoda</taxon>
        <taxon>Hexapoda</taxon>
        <taxon>Insecta</taxon>
        <taxon>Pterygota</taxon>
        <taxon>Neoptera</taxon>
        <taxon>Endopterygota</taxon>
        <taxon>Diptera</taxon>
        <taxon>Nematocera</taxon>
        <taxon>Culicoidea</taxon>
        <taxon>Culicidae</taxon>
        <taxon>Anophelinae</taxon>
        <taxon>Anopheles</taxon>
    </lineage>
</organism>
<dbReference type="VEuPathDB" id="VectorBase:ASTEI20_042501"/>
<dbReference type="VEuPathDB" id="VectorBase:ASTEI09614"/>
<dbReference type="VEuPathDB" id="VectorBase:ASTE005032"/>
<dbReference type="EnsemblMetazoa" id="ASTEI09614-RA">
    <property type="protein sequence ID" value="ASTEI09614-PA"/>
    <property type="gene ID" value="ASTEI09614"/>
</dbReference>
<evidence type="ECO:0000313" key="1">
    <source>
        <dbReference type="EnsemblMetazoa" id="ASTEI09614-PA"/>
    </source>
</evidence>
<protein>
    <submittedName>
        <fullName evidence="1">Uncharacterized protein</fullName>
    </submittedName>
</protein>
<keyword evidence="2" id="KW-1185">Reference proteome</keyword>
<proteinExistence type="predicted"/>
<dbReference type="Proteomes" id="UP000076408">
    <property type="component" value="Unassembled WGS sequence"/>
</dbReference>
<reference evidence="2" key="1">
    <citation type="journal article" date="2014" name="Genome Biol.">
        <title>Genome analysis of a major urban malaria vector mosquito, Anopheles stephensi.</title>
        <authorList>
            <person name="Jiang X."/>
            <person name="Peery A."/>
            <person name="Hall A.B."/>
            <person name="Sharma A."/>
            <person name="Chen X.G."/>
            <person name="Waterhouse R.M."/>
            <person name="Komissarov A."/>
            <person name="Riehle M.M."/>
            <person name="Shouche Y."/>
            <person name="Sharakhova M.V."/>
            <person name="Lawson D."/>
            <person name="Pakpour N."/>
            <person name="Arensburger P."/>
            <person name="Davidson V.L."/>
            <person name="Eiglmeier K."/>
            <person name="Emrich S."/>
            <person name="George P."/>
            <person name="Kennedy R.C."/>
            <person name="Mane S.P."/>
            <person name="Maslen G."/>
            <person name="Oringanje C."/>
            <person name="Qi Y."/>
            <person name="Settlage R."/>
            <person name="Tojo M."/>
            <person name="Tubio J.M."/>
            <person name="Unger M.F."/>
            <person name="Wang B."/>
            <person name="Vernick K.D."/>
            <person name="Ribeiro J.M."/>
            <person name="James A.A."/>
            <person name="Michel K."/>
            <person name="Riehle M.A."/>
            <person name="Luckhart S."/>
            <person name="Sharakhov I.V."/>
            <person name="Tu Z."/>
        </authorList>
    </citation>
    <scope>NUCLEOTIDE SEQUENCE [LARGE SCALE GENOMIC DNA]</scope>
    <source>
        <strain evidence="2">Indian</strain>
    </source>
</reference>